<dbReference type="InterPro" id="IPR004821">
    <property type="entry name" value="Cyt_trans-like"/>
</dbReference>
<dbReference type="GO" id="GO:0004592">
    <property type="term" value="F:pantoate-beta-alanine ligase activity"/>
    <property type="evidence" value="ECO:0007669"/>
    <property type="project" value="UniProtKB-UniRule"/>
</dbReference>
<reference evidence="9" key="1">
    <citation type="submission" date="2019-02" db="EMBL/GenBank/DDBJ databases">
        <authorList>
            <person name="Gruber-Vodicka R. H."/>
            <person name="Seah K. B. B."/>
        </authorList>
    </citation>
    <scope>NUCLEOTIDE SEQUENCE</scope>
    <source>
        <strain evidence="9">BECK_BY1</strain>
    </source>
</reference>
<protein>
    <recommendedName>
        <fullName evidence="8">Pantothenate synthetase</fullName>
        <shortName evidence="8">PS</shortName>
        <ecNumber evidence="8">6.3.2.1</ecNumber>
    </recommendedName>
    <alternativeName>
        <fullName evidence="8">Pantoate--beta-alanine ligase</fullName>
    </alternativeName>
    <alternativeName>
        <fullName evidence="8">Pantoate-activating enzyme</fullName>
    </alternativeName>
</protein>
<comment type="subunit">
    <text evidence="8">Homodimer.</text>
</comment>
<accession>A0A450ZDB0</accession>
<comment type="caution">
    <text evidence="8">Lacks conserved residue(s) required for the propagation of feature annotation.</text>
</comment>
<evidence type="ECO:0000256" key="5">
    <source>
        <dbReference type="ARBA" id="ARBA00022741"/>
    </source>
</evidence>
<evidence type="ECO:0000313" key="9">
    <source>
        <dbReference type="EMBL" id="VFK51765.1"/>
    </source>
</evidence>
<dbReference type="PANTHER" id="PTHR21299">
    <property type="entry name" value="CYTIDYLATE KINASE/PANTOATE-BETA-ALANINE LIGASE"/>
    <property type="match status" value="1"/>
</dbReference>
<evidence type="ECO:0000256" key="2">
    <source>
        <dbReference type="ARBA" id="ARBA00009256"/>
    </source>
</evidence>
<dbReference type="FunFam" id="3.40.50.620:FF:000013">
    <property type="entry name" value="Pantothenate synthetase"/>
    <property type="match status" value="1"/>
</dbReference>
<feature type="binding site" evidence="8">
    <location>
        <begin position="187"/>
        <end position="190"/>
    </location>
    <ligand>
        <name>ATP</name>
        <dbReference type="ChEBI" id="CHEBI:30616"/>
    </ligand>
</feature>
<evidence type="ECO:0000256" key="7">
    <source>
        <dbReference type="ARBA" id="ARBA00048258"/>
    </source>
</evidence>
<feature type="binding site" evidence="8">
    <location>
        <position position="62"/>
    </location>
    <ligand>
        <name>(R)-pantoate</name>
        <dbReference type="ChEBI" id="CHEBI:15980"/>
    </ligand>
</feature>
<comment type="catalytic activity">
    <reaction evidence="7 8">
        <text>(R)-pantoate + beta-alanine + ATP = (R)-pantothenate + AMP + diphosphate + H(+)</text>
        <dbReference type="Rhea" id="RHEA:10912"/>
        <dbReference type="ChEBI" id="CHEBI:15378"/>
        <dbReference type="ChEBI" id="CHEBI:15980"/>
        <dbReference type="ChEBI" id="CHEBI:29032"/>
        <dbReference type="ChEBI" id="CHEBI:30616"/>
        <dbReference type="ChEBI" id="CHEBI:33019"/>
        <dbReference type="ChEBI" id="CHEBI:57966"/>
        <dbReference type="ChEBI" id="CHEBI:456215"/>
        <dbReference type="EC" id="6.3.2.1"/>
    </reaction>
</comment>
<feature type="binding site" evidence="8">
    <location>
        <begin position="150"/>
        <end position="153"/>
    </location>
    <ligand>
        <name>ATP</name>
        <dbReference type="ChEBI" id="CHEBI:30616"/>
    </ligand>
</feature>
<dbReference type="AlphaFoldDB" id="A0A450ZDB0"/>
<dbReference type="InterPro" id="IPR003721">
    <property type="entry name" value="Pantoate_ligase"/>
</dbReference>
<dbReference type="EC" id="6.3.2.1" evidence="8"/>
<comment type="similarity">
    <text evidence="2 8">Belongs to the pantothenate synthetase family.</text>
</comment>
<evidence type="ECO:0000256" key="3">
    <source>
        <dbReference type="ARBA" id="ARBA00022598"/>
    </source>
</evidence>
<comment type="subcellular location">
    <subcellularLocation>
        <location evidence="8">Cytoplasm</location>
    </subcellularLocation>
</comment>
<feature type="binding site" evidence="8">
    <location>
        <position position="62"/>
    </location>
    <ligand>
        <name>beta-alanine</name>
        <dbReference type="ChEBI" id="CHEBI:57966"/>
    </ligand>
</feature>
<keyword evidence="4 8" id="KW-0566">Pantothenate biosynthesis</keyword>
<dbReference type="GO" id="GO:0005829">
    <property type="term" value="C:cytosol"/>
    <property type="evidence" value="ECO:0007669"/>
    <property type="project" value="TreeGrafter"/>
</dbReference>
<comment type="function">
    <text evidence="8">Catalyzes the condensation of pantoate with beta-alanine in an ATP-dependent reaction via a pantoyl-adenylate intermediate.</text>
</comment>
<keyword evidence="5 8" id="KW-0547">Nucleotide-binding</keyword>
<dbReference type="InterPro" id="IPR014729">
    <property type="entry name" value="Rossmann-like_a/b/a_fold"/>
</dbReference>
<dbReference type="UniPathway" id="UPA00028">
    <property type="reaction ID" value="UER00005"/>
</dbReference>
<dbReference type="PANTHER" id="PTHR21299:SF1">
    <property type="entry name" value="PANTOATE--BETA-ALANINE LIGASE"/>
    <property type="match status" value="1"/>
</dbReference>
<dbReference type="EMBL" id="CAADFX010000011">
    <property type="protein sequence ID" value="VFK51765.1"/>
    <property type="molecule type" value="Genomic_DNA"/>
</dbReference>
<dbReference type="HAMAP" id="MF_00158">
    <property type="entry name" value="PanC"/>
    <property type="match status" value="1"/>
</dbReference>
<dbReference type="Pfam" id="PF02569">
    <property type="entry name" value="Pantoate_ligase"/>
    <property type="match status" value="1"/>
</dbReference>
<dbReference type="NCBIfam" id="TIGR00125">
    <property type="entry name" value="cyt_tran_rel"/>
    <property type="match status" value="1"/>
</dbReference>
<comment type="miscellaneous">
    <text evidence="8">The reaction proceeds by a bi uni uni bi ping pong mechanism.</text>
</comment>
<dbReference type="GO" id="GO:0015940">
    <property type="term" value="P:pantothenate biosynthetic process"/>
    <property type="evidence" value="ECO:0007669"/>
    <property type="project" value="UniProtKB-UniRule"/>
</dbReference>
<organism evidence="9">
    <name type="scientific">Candidatus Kentrum sp. TUN</name>
    <dbReference type="NCBI Taxonomy" id="2126343"/>
    <lineage>
        <taxon>Bacteria</taxon>
        <taxon>Pseudomonadati</taxon>
        <taxon>Pseudomonadota</taxon>
        <taxon>Gammaproteobacteria</taxon>
        <taxon>Candidatus Kentrum</taxon>
    </lineage>
</organism>
<keyword evidence="8" id="KW-0963">Cytoplasm</keyword>
<evidence type="ECO:0000256" key="4">
    <source>
        <dbReference type="ARBA" id="ARBA00022655"/>
    </source>
</evidence>
<keyword evidence="3 8" id="KW-0436">Ligase</keyword>
<gene>
    <name evidence="8" type="primary">panC</name>
    <name evidence="9" type="ORF">BECKTUN1418D_GA0071000_10113</name>
</gene>
<feature type="binding site" evidence="8">
    <location>
        <begin position="31"/>
        <end position="38"/>
    </location>
    <ligand>
        <name>ATP</name>
        <dbReference type="ChEBI" id="CHEBI:30616"/>
    </ligand>
</feature>
<dbReference type="Gene3D" id="3.40.50.620">
    <property type="entry name" value="HUPs"/>
    <property type="match status" value="1"/>
</dbReference>
<dbReference type="SUPFAM" id="SSF52374">
    <property type="entry name" value="Nucleotidylyl transferase"/>
    <property type="match status" value="1"/>
</dbReference>
<proteinExistence type="inferred from homology"/>
<evidence type="ECO:0000256" key="6">
    <source>
        <dbReference type="ARBA" id="ARBA00022840"/>
    </source>
</evidence>
<evidence type="ECO:0000256" key="8">
    <source>
        <dbReference type="HAMAP-Rule" id="MF_00158"/>
    </source>
</evidence>
<comment type="pathway">
    <text evidence="1 8">Cofactor biosynthesis; (R)-pantothenate biosynthesis; (R)-pantothenate from (R)-pantoate and beta-alanine: step 1/1.</text>
</comment>
<dbReference type="NCBIfam" id="TIGR00018">
    <property type="entry name" value="panC"/>
    <property type="match status" value="1"/>
</dbReference>
<name>A0A450ZDB0_9GAMM</name>
<sequence>MMRTIRGIREIGDVIKGVRARGLRVAFVPTMGNLHPGHLALVARAREIAEFTAVSIFVNPFQFGVGEDFQTYPRTLDDDIAMLQEAGADFLFIPQVIDLYPKGLDSITRVEVPEIDKILCGEFRPTFFRGVTTVVSMLFHLVQPDYAILGEKDYQQLVIIKRMVSDLKMPVRIVPIPTMRESDGLAMSSRNIYLDEDERRLAPTLYETLREAVASLMIGDTDLNAIRAKGIKTLKAAGFRPDYFEIRRAIDLAVPGQGDTGKADNRNLRILAAAWLGKTRLIDNIPVGEISPVPEG</sequence>
<evidence type="ECO:0000256" key="1">
    <source>
        <dbReference type="ARBA" id="ARBA00004990"/>
    </source>
</evidence>
<dbReference type="CDD" id="cd00560">
    <property type="entry name" value="PanC"/>
    <property type="match status" value="1"/>
</dbReference>
<dbReference type="GO" id="GO:0005524">
    <property type="term" value="F:ATP binding"/>
    <property type="evidence" value="ECO:0007669"/>
    <property type="project" value="UniProtKB-KW"/>
</dbReference>
<feature type="active site" description="Proton donor" evidence="8">
    <location>
        <position position="38"/>
    </location>
</feature>
<keyword evidence="6 8" id="KW-0067">ATP-binding</keyword>
<feature type="binding site" evidence="8">
    <location>
        <position position="156"/>
    </location>
    <ligand>
        <name>(R)-pantoate</name>
        <dbReference type="ChEBI" id="CHEBI:15980"/>
    </ligand>
</feature>
<dbReference type="InterPro" id="IPR042176">
    <property type="entry name" value="Pantoate_ligase_C"/>
</dbReference>
<dbReference type="Gene3D" id="3.30.1300.10">
    <property type="entry name" value="Pantoate-beta-alanine ligase, C-terminal domain"/>
    <property type="match status" value="1"/>
</dbReference>